<keyword evidence="1" id="KW-0677">Repeat</keyword>
<evidence type="ECO:0000256" key="3">
    <source>
        <dbReference type="PROSITE-ProRule" id="PRU00023"/>
    </source>
</evidence>
<dbReference type="PROSITE" id="PS50088">
    <property type="entry name" value="ANK_REPEAT"/>
    <property type="match status" value="5"/>
</dbReference>
<comment type="caution">
    <text evidence="5">The sequence shown here is derived from an EMBL/GenBank/DDBJ whole genome shotgun (WGS) entry which is preliminary data.</text>
</comment>
<evidence type="ECO:0000313" key="5">
    <source>
        <dbReference type="EMBL" id="KAK4182847.1"/>
    </source>
</evidence>
<keyword evidence="2 3" id="KW-0040">ANK repeat</keyword>
<dbReference type="PANTHER" id="PTHR24126">
    <property type="entry name" value="ANKYRIN REPEAT, PH AND SEC7 DOMAIN CONTAINING PROTEIN SECG-RELATED"/>
    <property type="match status" value="1"/>
</dbReference>
<feature type="repeat" description="ANK" evidence="3">
    <location>
        <begin position="510"/>
        <end position="542"/>
    </location>
</feature>
<feature type="domain" description="Heterokaryon incompatibility" evidence="4">
    <location>
        <begin position="66"/>
        <end position="186"/>
    </location>
</feature>
<dbReference type="Proteomes" id="UP001302126">
    <property type="component" value="Unassembled WGS sequence"/>
</dbReference>
<evidence type="ECO:0000259" key="4">
    <source>
        <dbReference type="Pfam" id="PF06985"/>
    </source>
</evidence>
<dbReference type="Gene3D" id="1.25.40.20">
    <property type="entry name" value="Ankyrin repeat-containing domain"/>
    <property type="match status" value="2"/>
</dbReference>
<protein>
    <submittedName>
        <fullName evidence="5">Ankyrin repeat-containing domain protein</fullName>
    </submittedName>
</protein>
<dbReference type="InterPro" id="IPR036770">
    <property type="entry name" value="Ankyrin_rpt-contain_sf"/>
</dbReference>
<dbReference type="Pfam" id="PF06985">
    <property type="entry name" value="HET"/>
    <property type="match status" value="1"/>
</dbReference>
<reference evidence="5" key="1">
    <citation type="journal article" date="2023" name="Mol. Phylogenet. Evol.">
        <title>Genome-scale phylogeny and comparative genomics of the fungal order Sordariales.</title>
        <authorList>
            <person name="Hensen N."/>
            <person name="Bonometti L."/>
            <person name="Westerberg I."/>
            <person name="Brannstrom I.O."/>
            <person name="Guillou S."/>
            <person name="Cros-Aarteil S."/>
            <person name="Calhoun S."/>
            <person name="Haridas S."/>
            <person name="Kuo A."/>
            <person name="Mondo S."/>
            <person name="Pangilinan J."/>
            <person name="Riley R."/>
            <person name="LaButti K."/>
            <person name="Andreopoulos B."/>
            <person name="Lipzen A."/>
            <person name="Chen C."/>
            <person name="Yan M."/>
            <person name="Daum C."/>
            <person name="Ng V."/>
            <person name="Clum A."/>
            <person name="Steindorff A."/>
            <person name="Ohm R.A."/>
            <person name="Martin F."/>
            <person name="Silar P."/>
            <person name="Natvig D.O."/>
            <person name="Lalanne C."/>
            <person name="Gautier V."/>
            <person name="Ament-Velasquez S.L."/>
            <person name="Kruys A."/>
            <person name="Hutchinson M.I."/>
            <person name="Powell A.J."/>
            <person name="Barry K."/>
            <person name="Miller A.N."/>
            <person name="Grigoriev I.V."/>
            <person name="Debuchy R."/>
            <person name="Gladieux P."/>
            <person name="Hiltunen Thoren M."/>
            <person name="Johannesson H."/>
        </authorList>
    </citation>
    <scope>NUCLEOTIDE SEQUENCE</scope>
    <source>
        <strain evidence="5">PSN309</strain>
    </source>
</reference>
<evidence type="ECO:0000256" key="2">
    <source>
        <dbReference type="ARBA" id="ARBA00023043"/>
    </source>
</evidence>
<dbReference type="AlphaFoldDB" id="A0AAN6WM59"/>
<evidence type="ECO:0000313" key="6">
    <source>
        <dbReference type="Proteomes" id="UP001302126"/>
    </source>
</evidence>
<organism evidence="5 6">
    <name type="scientific">Podospora australis</name>
    <dbReference type="NCBI Taxonomy" id="1536484"/>
    <lineage>
        <taxon>Eukaryota</taxon>
        <taxon>Fungi</taxon>
        <taxon>Dikarya</taxon>
        <taxon>Ascomycota</taxon>
        <taxon>Pezizomycotina</taxon>
        <taxon>Sordariomycetes</taxon>
        <taxon>Sordariomycetidae</taxon>
        <taxon>Sordariales</taxon>
        <taxon>Podosporaceae</taxon>
        <taxon>Podospora</taxon>
    </lineage>
</organism>
<feature type="repeat" description="ANK" evidence="3">
    <location>
        <begin position="476"/>
        <end position="501"/>
    </location>
</feature>
<proteinExistence type="predicted"/>
<dbReference type="PROSITE" id="PS50297">
    <property type="entry name" value="ANK_REP_REGION"/>
    <property type="match status" value="5"/>
</dbReference>
<keyword evidence="6" id="KW-1185">Reference proteome</keyword>
<accession>A0AAN6WM59</accession>
<evidence type="ECO:0000256" key="1">
    <source>
        <dbReference type="ARBA" id="ARBA00022737"/>
    </source>
</evidence>
<gene>
    <name evidence="5" type="ORF">QBC35DRAFT_536196</name>
</gene>
<dbReference type="PANTHER" id="PTHR24126:SF14">
    <property type="entry name" value="ANK_REP_REGION DOMAIN-CONTAINING PROTEIN"/>
    <property type="match status" value="1"/>
</dbReference>
<dbReference type="InterPro" id="IPR010730">
    <property type="entry name" value="HET"/>
</dbReference>
<dbReference type="EMBL" id="MU864605">
    <property type="protein sequence ID" value="KAK4182847.1"/>
    <property type="molecule type" value="Genomic_DNA"/>
</dbReference>
<reference evidence="5" key="2">
    <citation type="submission" date="2023-05" db="EMBL/GenBank/DDBJ databases">
        <authorList>
            <consortium name="Lawrence Berkeley National Laboratory"/>
            <person name="Steindorff A."/>
            <person name="Hensen N."/>
            <person name="Bonometti L."/>
            <person name="Westerberg I."/>
            <person name="Brannstrom I.O."/>
            <person name="Guillou S."/>
            <person name="Cros-Aarteil S."/>
            <person name="Calhoun S."/>
            <person name="Haridas S."/>
            <person name="Kuo A."/>
            <person name="Mondo S."/>
            <person name="Pangilinan J."/>
            <person name="Riley R."/>
            <person name="Labutti K."/>
            <person name="Andreopoulos B."/>
            <person name="Lipzen A."/>
            <person name="Chen C."/>
            <person name="Yanf M."/>
            <person name="Daum C."/>
            <person name="Ng V."/>
            <person name="Clum A."/>
            <person name="Ohm R."/>
            <person name="Martin F."/>
            <person name="Silar P."/>
            <person name="Natvig D."/>
            <person name="Lalanne C."/>
            <person name="Gautier V."/>
            <person name="Ament-Velasquez S.L."/>
            <person name="Kruys A."/>
            <person name="Hutchinson M.I."/>
            <person name="Powell A.J."/>
            <person name="Barry K."/>
            <person name="Miller A.N."/>
            <person name="Grigoriev I.V."/>
            <person name="Debuchy R."/>
            <person name="Gladieux P."/>
            <person name="Thoren M.H."/>
            <person name="Johannesson H."/>
        </authorList>
    </citation>
    <scope>NUCLEOTIDE SEQUENCE</scope>
    <source>
        <strain evidence="5">PSN309</strain>
    </source>
</reference>
<feature type="repeat" description="ANK" evidence="3">
    <location>
        <begin position="607"/>
        <end position="639"/>
    </location>
</feature>
<name>A0AAN6WM59_9PEZI</name>
<feature type="repeat" description="ANK" evidence="3">
    <location>
        <begin position="574"/>
        <end position="606"/>
    </location>
</feature>
<dbReference type="Pfam" id="PF12796">
    <property type="entry name" value="Ank_2"/>
    <property type="match status" value="2"/>
</dbReference>
<dbReference type="InterPro" id="IPR002110">
    <property type="entry name" value="Ankyrin_rpt"/>
</dbReference>
<dbReference type="SMART" id="SM00248">
    <property type="entry name" value="ANK"/>
    <property type="match status" value="7"/>
</dbReference>
<dbReference type="SUPFAM" id="SSF48403">
    <property type="entry name" value="Ankyrin repeat"/>
    <property type="match status" value="1"/>
</dbReference>
<feature type="repeat" description="ANK" evidence="3">
    <location>
        <begin position="443"/>
        <end position="475"/>
    </location>
</feature>
<sequence>MASHPLNDDKSDVDHPVELPYRYSPLTAPGNIRLLRLLPDQNDNAPIRCELFEYPLKEPTQQADPYEALSYVWGSANNPRSIYVHSHNASKTFHCRIYATESSNAYCGLMLCALTKTMKKRLMTMIFANASRVIVWLGEEMDGSDQAFEALCKLEKSAFNIDNMTLQCITTLLRRPWFQRVWVIQEVAAARQVTVKYGHCEMDGLALCSGVENLGVRLFGYSDLQTLIPPITYLIRHTNFWPKYVTNEDSIGQPRKTFSLNIIPLGTLIDMYHNRKATIRLDMIYALLGLSSDDLTTVDLRADYTLSWEDILSKVIQLSLPNLTSLIWDWETSEYQPLRTLDITSHDRKELSTQVLSELQGRKDEATRLWNIGLLLNSLGKYDLSNEALQRAFKSYGEVWNSLTGDRVGHKTVSPVFDEALMVLHNLAVEYQNATNHSRSPFDSRTPITWAIKQDHAALVSLFLDRGADMDEKDEERNTVLHIAVEHGHKNLVKLLLDRGAYMINSVNNSWWTPLHIASKNGCEVLVKFLVDRGADIRGHRHSSASPFQVAAEYDHESVVKMLLDRDVNYEEASGKTALMYAAERDQLAVANLLLDRGANLNKTSSSGKSALTLGIRHGHVSIVKLLLDRGADIDYDDNGGEDAFHHAIRAPINATTLVNMLLEHGPTCRVTAGWGCEALKLALKTGEVSPDTATRPRRRNQASRR</sequence>